<organism evidence="2 3">
    <name type="scientific">Lepraria neglecta</name>
    <dbReference type="NCBI Taxonomy" id="209136"/>
    <lineage>
        <taxon>Eukaryota</taxon>
        <taxon>Fungi</taxon>
        <taxon>Dikarya</taxon>
        <taxon>Ascomycota</taxon>
        <taxon>Pezizomycotina</taxon>
        <taxon>Lecanoromycetes</taxon>
        <taxon>OSLEUM clade</taxon>
        <taxon>Lecanoromycetidae</taxon>
        <taxon>Lecanorales</taxon>
        <taxon>Lecanorineae</taxon>
        <taxon>Stereocaulaceae</taxon>
        <taxon>Lepraria</taxon>
    </lineage>
</organism>
<evidence type="ECO:0000256" key="1">
    <source>
        <dbReference type="SAM" id="SignalP"/>
    </source>
</evidence>
<protein>
    <submittedName>
        <fullName evidence="2">Uncharacterized protein</fullName>
    </submittedName>
</protein>
<evidence type="ECO:0000313" key="2">
    <source>
        <dbReference type="EMBL" id="KAK3172559.1"/>
    </source>
</evidence>
<feature type="chain" id="PRO_5041964929" evidence="1">
    <location>
        <begin position="23"/>
        <end position="136"/>
    </location>
</feature>
<evidence type="ECO:0000313" key="3">
    <source>
        <dbReference type="Proteomes" id="UP001276659"/>
    </source>
</evidence>
<comment type="caution">
    <text evidence="2">The sequence shown here is derived from an EMBL/GenBank/DDBJ whole genome shotgun (WGS) entry which is preliminary data.</text>
</comment>
<sequence>MQFINHLSALAILAGPITHVLAAQTIEQITIAIQDLTNSINRANDYANGVNVLNGETIVTNNDNITTMIIEDIDALVGTATMMKDDNDALLEAINPLADALQPYFDTLGDKAKAFLAKSQKEAVQTSADELEIRSM</sequence>
<dbReference type="Proteomes" id="UP001276659">
    <property type="component" value="Unassembled WGS sequence"/>
</dbReference>
<feature type="signal peptide" evidence="1">
    <location>
        <begin position="1"/>
        <end position="22"/>
    </location>
</feature>
<accession>A0AAD9Z6L1</accession>
<gene>
    <name evidence="2" type="ORF">OEA41_005882</name>
</gene>
<keyword evidence="3" id="KW-1185">Reference proteome</keyword>
<keyword evidence="1" id="KW-0732">Signal</keyword>
<dbReference type="EMBL" id="JASNWA010000007">
    <property type="protein sequence ID" value="KAK3172559.1"/>
    <property type="molecule type" value="Genomic_DNA"/>
</dbReference>
<dbReference type="AlphaFoldDB" id="A0AAD9Z6L1"/>
<proteinExistence type="predicted"/>
<name>A0AAD9Z6L1_9LECA</name>
<reference evidence="2" key="1">
    <citation type="submission" date="2022-11" db="EMBL/GenBank/DDBJ databases">
        <title>Chromosomal genome sequence assembly and mating type (MAT) locus characterization of the leprose asexual lichenized fungus Lepraria neglecta (Nyl.) Erichsen.</title>
        <authorList>
            <person name="Allen J.L."/>
            <person name="Pfeffer B."/>
        </authorList>
    </citation>
    <scope>NUCLEOTIDE SEQUENCE</scope>
    <source>
        <strain evidence="2">Allen 5258</strain>
    </source>
</reference>